<protein>
    <submittedName>
        <fullName evidence="1">Uncharacterized protein</fullName>
    </submittedName>
</protein>
<organism evidence="1">
    <name type="scientific">Xenorhabdus bovienii str. Intermedium</name>
    <dbReference type="NCBI Taxonomy" id="1379677"/>
    <lineage>
        <taxon>Bacteria</taxon>
        <taxon>Pseudomonadati</taxon>
        <taxon>Pseudomonadota</taxon>
        <taxon>Gammaproteobacteria</taxon>
        <taxon>Enterobacterales</taxon>
        <taxon>Morganellaceae</taxon>
        <taxon>Xenorhabdus</taxon>
    </lineage>
</organism>
<comment type="caution">
    <text evidence="1">The sequence shown here is derived from an EMBL/GenBank/DDBJ whole genome shotgun (WGS) entry which is preliminary data.</text>
</comment>
<dbReference type="Proteomes" id="UP000028480">
    <property type="component" value="Unassembled WGS sequence"/>
</dbReference>
<proteinExistence type="predicted"/>
<dbReference type="HOGENOM" id="CLU_2848836_0_0_6"/>
<evidence type="ECO:0000313" key="1">
    <source>
        <dbReference type="EMBL" id="CDH33193.1"/>
    </source>
</evidence>
<gene>
    <name evidence="1" type="ORF">XBI1_2450009</name>
</gene>
<name>A0A077QJ29_XENBV</name>
<dbReference type="AlphaFoldDB" id="A0A077QJ29"/>
<reference evidence="1" key="1">
    <citation type="submission" date="2013-07" db="EMBL/GenBank/DDBJ databases">
        <title>Sub-species coevolution in mutualistic symbiosis.</title>
        <authorList>
            <person name="Murfin K."/>
            <person name="Klassen J."/>
            <person name="Lee M."/>
            <person name="Forst S."/>
            <person name="Stock P."/>
            <person name="Goodrich-Blair H."/>
        </authorList>
    </citation>
    <scope>NUCLEOTIDE SEQUENCE [LARGE SCALE GENOMIC DNA]</scope>
    <source>
        <strain evidence="1">Intermedium</strain>
    </source>
</reference>
<dbReference type="EMBL" id="CBTB010000163">
    <property type="protein sequence ID" value="CDH33193.1"/>
    <property type="molecule type" value="Genomic_DNA"/>
</dbReference>
<sequence>MLIKQFQSKLLQITIISITAAYPMQLSTQPKLKPAVVWNQAGLLPECDIFFIKDNLELKKLLRIK</sequence>
<accession>A0A077QJ29</accession>